<protein>
    <submittedName>
        <fullName evidence="5">Sugar lactone lactonase YvrE</fullName>
    </submittedName>
</protein>
<feature type="region of interest" description="Disordered" evidence="3">
    <location>
        <begin position="1"/>
        <end position="22"/>
    </location>
</feature>
<comment type="cofactor">
    <cofactor evidence="2">
        <name>Zn(2+)</name>
        <dbReference type="ChEBI" id="CHEBI:29105"/>
    </cofactor>
    <text evidence="2">Binds 1 divalent metal cation per subunit.</text>
</comment>
<sequence>MHLDAQPAPVRPSRRGEGPVWDDGNGELLWVDSAAGQVRWARVDPAGAVGDQAMRPVGEPVAAVTPTTGPGWLLATSGGFRYLAPDGQVTFLLDLSGEGAGRTRMTDGACDRAGRFFAGTTGLQGEPGTGSLYRVDLDGLISVALTGLTASSGIAWSPQDDVLYLADSGARTVTAFDYDVDLGTLGEPRVLLEFADDEPGTPAGLAVDREGHLWIALEGAGEVRRYSTRRGLEEIVRVPVTGTCGCAFAGPLLDTLVVTTAAEGLSDDQRAQQPDAGRLFTARIPDVLGRASSPYRGPLRDLREV</sequence>
<dbReference type="GO" id="GO:0004341">
    <property type="term" value="F:gluconolactonase activity"/>
    <property type="evidence" value="ECO:0007669"/>
    <property type="project" value="TreeGrafter"/>
</dbReference>
<dbReference type="InterPro" id="IPR011042">
    <property type="entry name" value="6-blade_b-propeller_TolB-like"/>
</dbReference>
<feature type="binding site" evidence="2">
    <location>
        <position position="104"/>
    </location>
    <ligand>
        <name>substrate</name>
    </ligand>
</feature>
<dbReference type="PRINTS" id="PR01790">
    <property type="entry name" value="SMP30FAMILY"/>
</dbReference>
<name>A0A1I4F7F7_9ACTN</name>
<evidence type="ECO:0000256" key="1">
    <source>
        <dbReference type="ARBA" id="ARBA00008853"/>
    </source>
</evidence>
<dbReference type="Proteomes" id="UP000199152">
    <property type="component" value="Unassembled WGS sequence"/>
</dbReference>
<dbReference type="Pfam" id="PF08450">
    <property type="entry name" value="SGL"/>
    <property type="match status" value="1"/>
</dbReference>
<dbReference type="GO" id="GO:0019853">
    <property type="term" value="P:L-ascorbic acid biosynthetic process"/>
    <property type="evidence" value="ECO:0007669"/>
    <property type="project" value="TreeGrafter"/>
</dbReference>
<evidence type="ECO:0000313" key="5">
    <source>
        <dbReference type="EMBL" id="SFL13925.1"/>
    </source>
</evidence>
<dbReference type="STRING" id="504800.SAMN04488085_10722"/>
<evidence type="ECO:0000256" key="3">
    <source>
        <dbReference type="SAM" id="MobiDB-lite"/>
    </source>
</evidence>
<keyword evidence="2" id="KW-0862">Zinc</keyword>
<feature type="domain" description="SMP-30/Gluconolactonase/LRE-like region" evidence="4">
    <location>
        <begin position="16"/>
        <end position="261"/>
    </location>
</feature>
<dbReference type="EMBL" id="FOSW01000007">
    <property type="protein sequence ID" value="SFL13925.1"/>
    <property type="molecule type" value="Genomic_DNA"/>
</dbReference>
<evidence type="ECO:0000259" key="4">
    <source>
        <dbReference type="Pfam" id="PF08450"/>
    </source>
</evidence>
<gene>
    <name evidence="5" type="ORF">SAMN04488085_10722</name>
</gene>
<dbReference type="GO" id="GO:0005509">
    <property type="term" value="F:calcium ion binding"/>
    <property type="evidence" value="ECO:0007669"/>
    <property type="project" value="TreeGrafter"/>
</dbReference>
<dbReference type="InParanoid" id="A0A1I4F7F7"/>
<evidence type="ECO:0000256" key="2">
    <source>
        <dbReference type="PIRSR" id="PIRSR605511-2"/>
    </source>
</evidence>
<proteinExistence type="inferred from homology"/>
<dbReference type="PANTHER" id="PTHR10907:SF47">
    <property type="entry name" value="REGUCALCIN"/>
    <property type="match status" value="1"/>
</dbReference>
<comment type="similarity">
    <text evidence="1">Belongs to the SMP-30/CGR1 family.</text>
</comment>
<keyword evidence="2" id="KW-0479">Metal-binding</keyword>
<dbReference type="SUPFAM" id="SSF63829">
    <property type="entry name" value="Calcium-dependent phosphotriesterase"/>
    <property type="match status" value="1"/>
</dbReference>
<dbReference type="AlphaFoldDB" id="A0A1I4F7F7"/>
<dbReference type="InterPro" id="IPR013658">
    <property type="entry name" value="SGL"/>
</dbReference>
<reference evidence="5 6" key="1">
    <citation type="submission" date="2016-10" db="EMBL/GenBank/DDBJ databases">
        <authorList>
            <person name="de Groot N.N."/>
        </authorList>
    </citation>
    <scope>NUCLEOTIDE SEQUENCE [LARGE SCALE GENOMIC DNA]</scope>
    <source>
        <strain evidence="5 6">DSM 45317</strain>
    </source>
</reference>
<feature type="binding site" evidence="2">
    <location>
        <position position="17"/>
    </location>
    <ligand>
        <name>a divalent metal cation</name>
        <dbReference type="ChEBI" id="CHEBI:60240"/>
    </ligand>
</feature>
<dbReference type="OrthoDB" id="2633250at2"/>
<accession>A0A1I4F7F7</accession>
<organism evidence="5 6">
    <name type="scientific">Geodermatophilus ruber</name>
    <dbReference type="NCBI Taxonomy" id="504800"/>
    <lineage>
        <taxon>Bacteria</taxon>
        <taxon>Bacillati</taxon>
        <taxon>Actinomycetota</taxon>
        <taxon>Actinomycetes</taxon>
        <taxon>Geodermatophilales</taxon>
        <taxon>Geodermatophilaceae</taxon>
        <taxon>Geodermatophilus</taxon>
    </lineage>
</organism>
<evidence type="ECO:0000313" key="6">
    <source>
        <dbReference type="Proteomes" id="UP000199152"/>
    </source>
</evidence>
<dbReference type="Gene3D" id="2.120.10.30">
    <property type="entry name" value="TolB, C-terminal domain"/>
    <property type="match status" value="1"/>
</dbReference>
<dbReference type="InterPro" id="IPR005511">
    <property type="entry name" value="SMP-30"/>
</dbReference>
<dbReference type="PANTHER" id="PTHR10907">
    <property type="entry name" value="REGUCALCIN"/>
    <property type="match status" value="1"/>
</dbReference>
<dbReference type="RefSeq" id="WP_091325414.1">
    <property type="nucleotide sequence ID" value="NZ_FOSW01000007.1"/>
</dbReference>
<keyword evidence="6" id="KW-1185">Reference proteome</keyword>